<accession>A0A5C8NLU7</accession>
<gene>
    <name evidence="2" type="ORF">FHP06_05835</name>
</gene>
<evidence type="ECO:0008006" key="4">
    <source>
        <dbReference type="Google" id="ProtNLM"/>
    </source>
</evidence>
<organism evidence="2 3">
    <name type="scientific">Aeromicrobium terrae</name>
    <dbReference type="NCBI Taxonomy" id="2498846"/>
    <lineage>
        <taxon>Bacteria</taxon>
        <taxon>Bacillati</taxon>
        <taxon>Actinomycetota</taxon>
        <taxon>Actinomycetes</taxon>
        <taxon>Propionibacteriales</taxon>
        <taxon>Nocardioidaceae</taxon>
        <taxon>Aeromicrobium</taxon>
    </lineage>
</organism>
<keyword evidence="1" id="KW-0812">Transmembrane</keyword>
<dbReference type="Proteomes" id="UP000321571">
    <property type="component" value="Unassembled WGS sequence"/>
</dbReference>
<evidence type="ECO:0000256" key="1">
    <source>
        <dbReference type="SAM" id="Phobius"/>
    </source>
</evidence>
<keyword evidence="3" id="KW-1185">Reference proteome</keyword>
<feature type="transmembrane region" description="Helical" evidence="1">
    <location>
        <begin position="172"/>
        <end position="192"/>
    </location>
</feature>
<keyword evidence="1" id="KW-0472">Membrane</keyword>
<feature type="transmembrane region" description="Helical" evidence="1">
    <location>
        <begin position="311"/>
        <end position="329"/>
    </location>
</feature>
<feature type="transmembrane region" description="Helical" evidence="1">
    <location>
        <begin position="349"/>
        <end position="374"/>
    </location>
</feature>
<feature type="transmembrane region" description="Helical" evidence="1">
    <location>
        <begin position="64"/>
        <end position="84"/>
    </location>
</feature>
<feature type="transmembrane region" description="Helical" evidence="1">
    <location>
        <begin position="96"/>
        <end position="115"/>
    </location>
</feature>
<evidence type="ECO:0000313" key="2">
    <source>
        <dbReference type="EMBL" id="TXL62218.1"/>
    </source>
</evidence>
<feature type="transmembrane region" description="Helical" evidence="1">
    <location>
        <begin position="394"/>
        <end position="412"/>
    </location>
</feature>
<sequence length="414" mass="44309">MSGLQTHGLGGSTDLPIPFLYAMVGASWALTISFGVLALAWKEPRFEAVSDSAQGPEPLPRRRAWLSSIGLVVAAWWLGVLYLGPDDAANGGLGAFYIYVWVGLVPLAILAGHVWRDLSPWRTIQAVVGRLTGRPDGFVEYPAWLGYWPAVAGVFAFVWLELASPDPGSVGAVRTWVAVYAVVTVVAGIVLGPRWYDRGDPLDVYSGIVAHLSPFVADGRWTLHNPLRTLPRVPVHPGLVALLGTLLGSTAYDSFSASSFWQQKSLSSVQHTLTLIGFCAVVALLFQAASRATGGVTAEERSRLPGRLAHSLVPIVIGYVFAHYLTYLVEKGQGVAHALVGSEPDVTYVLSTHTSTLAALKVGFVVAGHVLAVVAAHDRALIVLPRAHRLTGQLAMLVLMVGYTFTGLFLLFSV</sequence>
<proteinExistence type="predicted"/>
<name>A0A5C8NLU7_9ACTN</name>
<comment type="caution">
    <text evidence="2">The sequence shown here is derived from an EMBL/GenBank/DDBJ whole genome shotgun (WGS) entry which is preliminary data.</text>
</comment>
<keyword evidence="1" id="KW-1133">Transmembrane helix</keyword>
<dbReference type="AlphaFoldDB" id="A0A5C8NLU7"/>
<dbReference type="EMBL" id="VDUX01000002">
    <property type="protein sequence ID" value="TXL62218.1"/>
    <property type="molecule type" value="Genomic_DNA"/>
</dbReference>
<dbReference type="OrthoDB" id="8168962at2"/>
<evidence type="ECO:0000313" key="3">
    <source>
        <dbReference type="Proteomes" id="UP000321571"/>
    </source>
</evidence>
<feature type="transmembrane region" description="Helical" evidence="1">
    <location>
        <begin position="272"/>
        <end position="290"/>
    </location>
</feature>
<reference evidence="2 3" key="1">
    <citation type="submission" date="2019-06" db="EMBL/GenBank/DDBJ databases">
        <title>Aeromicrobium sp. nov., isolated from a maize field.</title>
        <authorList>
            <person name="Lin S.-Y."/>
            <person name="Tsai C.-F."/>
            <person name="Young C.-C."/>
        </authorList>
    </citation>
    <scope>NUCLEOTIDE SEQUENCE [LARGE SCALE GENOMIC DNA]</scope>
    <source>
        <strain evidence="2 3">CC-CFT486</strain>
    </source>
</reference>
<feature type="transmembrane region" description="Helical" evidence="1">
    <location>
        <begin position="20"/>
        <end position="41"/>
    </location>
</feature>
<protein>
    <recommendedName>
        <fullName evidence="4">Fenitrothion hydrolase</fullName>
    </recommendedName>
</protein>
<feature type="transmembrane region" description="Helical" evidence="1">
    <location>
        <begin position="141"/>
        <end position="160"/>
    </location>
</feature>
<feature type="transmembrane region" description="Helical" evidence="1">
    <location>
        <begin position="233"/>
        <end position="252"/>
    </location>
</feature>